<evidence type="ECO:0000313" key="2">
    <source>
        <dbReference type="Proteomes" id="UP000309872"/>
    </source>
</evidence>
<dbReference type="AlphaFoldDB" id="A0A4U0H0D4"/>
<dbReference type="EMBL" id="SUKA01000004">
    <property type="protein sequence ID" value="TJY64464.1"/>
    <property type="molecule type" value="Genomic_DNA"/>
</dbReference>
<evidence type="ECO:0000313" key="1">
    <source>
        <dbReference type="EMBL" id="TJY64464.1"/>
    </source>
</evidence>
<protein>
    <submittedName>
        <fullName evidence="1">Uncharacterized protein</fullName>
    </submittedName>
</protein>
<keyword evidence="2" id="KW-1185">Reference proteome</keyword>
<proteinExistence type="predicted"/>
<reference evidence="1 2" key="1">
    <citation type="submission" date="2019-04" db="EMBL/GenBank/DDBJ databases">
        <title>Sphingobacterium olei sp. nov., isolated from oil-contaminated soil.</title>
        <authorList>
            <person name="Liu B."/>
        </authorList>
    </citation>
    <scope>NUCLEOTIDE SEQUENCE [LARGE SCALE GENOMIC DNA]</scope>
    <source>
        <strain evidence="1 2">Y3L14</strain>
    </source>
</reference>
<dbReference type="RefSeq" id="WP_136821525.1">
    <property type="nucleotide sequence ID" value="NZ_BMJX01000004.1"/>
</dbReference>
<dbReference type="Proteomes" id="UP000309872">
    <property type="component" value="Unassembled WGS sequence"/>
</dbReference>
<name>A0A4U0H0D4_9SPHI</name>
<gene>
    <name evidence="1" type="ORF">FAZ19_14800</name>
</gene>
<organism evidence="1 2">
    <name type="scientific">Sphingobacterium alkalisoli</name>
    <dbReference type="NCBI Taxonomy" id="1874115"/>
    <lineage>
        <taxon>Bacteria</taxon>
        <taxon>Pseudomonadati</taxon>
        <taxon>Bacteroidota</taxon>
        <taxon>Sphingobacteriia</taxon>
        <taxon>Sphingobacteriales</taxon>
        <taxon>Sphingobacteriaceae</taxon>
        <taxon>Sphingobacterium</taxon>
    </lineage>
</organism>
<comment type="caution">
    <text evidence="1">The sequence shown here is derived from an EMBL/GenBank/DDBJ whole genome shotgun (WGS) entry which is preliminary data.</text>
</comment>
<accession>A0A4U0H0D4</accession>
<sequence>MRQSNKIIVIICLLLGVFYAGAQQTTRIVRGQVLSGGQPVPNANIQIDEQVLHCNQMYIEYV</sequence>
<dbReference type="OrthoDB" id="9780723at2"/>